<dbReference type="InterPro" id="IPR003661">
    <property type="entry name" value="HisK_dim/P_dom"/>
</dbReference>
<dbReference type="Gene3D" id="1.10.287.130">
    <property type="match status" value="1"/>
</dbReference>
<dbReference type="SUPFAM" id="SSF47384">
    <property type="entry name" value="Homodimeric domain of signal transducing histidine kinase"/>
    <property type="match status" value="1"/>
</dbReference>
<organism evidence="11 12">
    <name type="scientific">Gemmobacter caeni</name>
    <dbReference type="NCBI Taxonomy" id="589035"/>
    <lineage>
        <taxon>Bacteria</taxon>
        <taxon>Pseudomonadati</taxon>
        <taxon>Pseudomonadota</taxon>
        <taxon>Alphaproteobacteria</taxon>
        <taxon>Rhodobacterales</taxon>
        <taxon>Paracoccaceae</taxon>
        <taxon>Gemmobacter</taxon>
    </lineage>
</organism>
<accession>A0A2T6A1E9</accession>
<gene>
    <name evidence="11" type="ORF">C8N34_1493</name>
</gene>
<dbReference type="InterPro" id="IPR004358">
    <property type="entry name" value="Sig_transdc_His_kin-like_C"/>
</dbReference>
<sequence length="652" mass="71241">MIRHLGIWQRLLLMVGLIVLLLWANLALAIYFLWQAQGQYRALADTEVPRLVLTGELARHSADLAGLATSVLGGQADEAALLAETRRIDEAMAQALAAQRLGAAPITGDPLRANMQRVIEGTQTQLALSRDMAAALDSLRWLNIDIQDEIEPILRDFDYNIETRMLELRRADNPRNRDALAAAITRERRERDVFAEIGADAATSMTLLVQGAVADDAERIGQLATLLQDFAARMAERLSLVPEAPEYLTLRQSLQRLFALVEGDGSILTRRLDWLEARTRSYAAIETTLQGIKALQSRLEQLSAHEKADVLTRIEASANRVRRTALWLIGGTFLVVLVGAMALDRLIRTRIVVPLRSLTDDLLATAEGQAPPPPASDDMARLTFAVGEFRRAITTRDRAIEDLRKTQDELVQAGKMAALGTLAAGISHELNQPLGAMTYRMALLKSAMETGDMAAVERQAQLVSALAERMQGIIQHLRRFARRGRFESQTLNLGSMVDNAAALLETRLAETGVRLDIAADTRRASVTGDPILTEQVILNLLTNAVDAIEDLGPDAPPDRRRIGVTAARQAQDWLLHVADTGVGLGDLDPDSAMMPFVSTKEAGRGLGLGLSISYNIMRDMQGDLRISSRADGHGAVASLRLPGTAEDRSNEP</sequence>
<keyword evidence="6" id="KW-0418">Kinase</keyword>
<evidence type="ECO:0000256" key="8">
    <source>
        <dbReference type="ARBA" id="ARBA00023012"/>
    </source>
</evidence>
<dbReference type="EC" id="2.7.13.3" evidence="2"/>
<keyword evidence="4" id="KW-0808">Transferase</keyword>
<dbReference type="Gene3D" id="3.30.565.10">
    <property type="entry name" value="Histidine kinase-like ATPase, C-terminal domain"/>
    <property type="match status" value="1"/>
</dbReference>
<dbReference type="InterPro" id="IPR005467">
    <property type="entry name" value="His_kinase_dom"/>
</dbReference>
<dbReference type="InterPro" id="IPR036890">
    <property type="entry name" value="HATPase_C_sf"/>
</dbReference>
<comment type="catalytic activity">
    <reaction evidence="1">
        <text>ATP + protein L-histidine = ADP + protein N-phospho-L-histidine.</text>
        <dbReference type="EC" id="2.7.13.3"/>
    </reaction>
</comment>
<evidence type="ECO:0000313" key="11">
    <source>
        <dbReference type="EMBL" id="PTX37639.1"/>
    </source>
</evidence>
<dbReference type="CDD" id="cd00082">
    <property type="entry name" value="HisKA"/>
    <property type="match status" value="1"/>
</dbReference>
<dbReference type="GO" id="GO:0005524">
    <property type="term" value="F:ATP binding"/>
    <property type="evidence" value="ECO:0007669"/>
    <property type="project" value="UniProtKB-KW"/>
</dbReference>
<protein>
    <recommendedName>
        <fullName evidence="2">histidine kinase</fullName>
        <ecNumber evidence="2">2.7.13.3</ecNumber>
    </recommendedName>
</protein>
<dbReference type="AlphaFoldDB" id="A0A2T6A1E9"/>
<feature type="transmembrane region" description="Helical" evidence="9">
    <location>
        <begin position="12"/>
        <end position="34"/>
    </location>
</feature>
<dbReference type="PRINTS" id="PR00344">
    <property type="entry name" value="BCTRLSENSOR"/>
</dbReference>
<dbReference type="InterPro" id="IPR036097">
    <property type="entry name" value="HisK_dim/P_sf"/>
</dbReference>
<keyword evidence="9" id="KW-1133">Transmembrane helix</keyword>
<dbReference type="SMART" id="SM00387">
    <property type="entry name" value="HATPase_c"/>
    <property type="match status" value="1"/>
</dbReference>
<name>A0A2T6A1E9_9RHOB</name>
<keyword evidence="7" id="KW-0067">ATP-binding</keyword>
<evidence type="ECO:0000313" key="12">
    <source>
        <dbReference type="Proteomes" id="UP000244224"/>
    </source>
</evidence>
<keyword evidence="3" id="KW-0597">Phosphoprotein</keyword>
<evidence type="ECO:0000259" key="10">
    <source>
        <dbReference type="PROSITE" id="PS50109"/>
    </source>
</evidence>
<keyword evidence="8" id="KW-0902">Two-component regulatory system</keyword>
<comment type="caution">
    <text evidence="11">The sequence shown here is derived from an EMBL/GenBank/DDBJ whole genome shotgun (WGS) entry which is preliminary data.</text>
</comment>
<keyword evidence="12" id="KW-1185">Reference proteome</keyword>
<keyword evidence="9" id="KW-0472">Membrane</keyword>
<keyword evidence="5" id="KW-0547">Nucleotide-binding</keyword>
<dbReference type="OrthoDB" id="9789238at2"/>
<dbReference type="PANTHER" id="PTHR43065:SF46">
    <property type="entry name" value="C4-DICARBOXYLATE TRANSPORT SENSOR PROTEIN DCTB"/>
    <property type="match status" value="1"/>
</dbReference>
<evidence type="ECO:0000256" key="5">
    <source>
        <dbReference type="ARBA" id="ARBA00022741"/>
    </source>
</evidence>
<feature type="domain" description="Histidine kinase" evidence="10">
    <location>
        <begin position="425"/>
        <end position="645"/>
    </location>
</feature>
<dbReference type="RefSeq" id="WP_108131023.1">
    <property type="nucleotide sequence ID" value="NZ_QBKP01000049.1"/>
</dbReference>
<dbReference type="EMBL" id="QBKP01000049">
    <property type="protein sequence ID" value="PTX37639.1"/>
    <property type="molecule type" value="Genomic_DNA"/>
</dbReference>
<dbReference type="Pfam" id="PF02518">
    <property type="entry name" value="HATPase_c"/>
    <property type="match status" value="1"/>
</dbReference>
<evidence type="ECO:0000256" key="2">
    <source>
        <dbReference type="ARBA" id="ARBA00012438"/>
    </source>
</evidence>
<keyword evidence="9" id="KW-0812">Transmembrane</keyword>
<evidence type="ECO:0000256" key="3">
    <source>
        <dbReference type="ARBA" id="ARBA00022553"/>
    </source>
</evidence>
<dbReference type="Proteomes" id="UP000244224">
    <property type="component" value="Unassembled WGS sequence"/>
</dbReference>
<evidence type="ECO:0000256" key="9">
    <source>
        <dbReference type="SAM" id="Phobius"/>
    </source>
</evidence>
<evidence type="ECO:0000256" key="4">
    <source>
        <dbReference type="ARBA" id="ARBA00022679"/>
    </source>
</evidence>
<dbReference type="PROSITE" id="PS50109">
    <property type="entry name" value="HIS_KIN"/>
    <property type="match status" value="1"/>
</dbReference>
<dbReference type="GO" id="GO:0000155">
    <property type="term" value="F:phosphorelay sensor kinase activity"/>
    <property type="evidence" value="ECO:0007669"/>
    <property type="project" value="InterPro"/>
</dbReference>
<reference evidence="11 12" key="1">
    <citation type="submission" date="2018-04" db="EMBL/GenBank/DDBJ databases">
        <title>Genomic Encyclopedia of Archaeal and Bacterial Type Strains, Phase II (KMG-II): from individual species to whole genera.</title>
        <authorList>
            <person name="Goeker M."/>
        </authorList>
    </citation>
    <scope>NUCLEOTIDE SEQUENCE [LARGE SCALE GENOMIC DNA]</scope>
    <source>
        <strain evidence="11 12">DSM 21823</strain>
    </source>
</reference>
<proteinExistence type="predicted"/>
<dbReference type="PANTHER" id="PTHR43065">
    <property type="entry name" value="SENSOR HISTIDINE KINASE"/>
    <property type="match status" value="1"/>
</dbReference>
<evidence type="ECO:0000256" key="6">
    <source>
        <dbReference type="ARBA" id="ARBA00022777"/>
    </source>
</evidence>
<dbReference type="InterPro" id="IPR003594">
    <property type="entry name" value="HATPase_dom"/>
</dbReference>
<evidence type="ECO:0000256" key="1">
    <source>
        <dbReference type="ARBA" id="ARBA00000085"/>
    </source>
</evidence>
<dbReference type="SMART" id="SM00388">
    <property type="entry name" value="HisKA"/>
    <property type="match status" value="1"/>
</dbReference>
<dbReference type="SUPFAM" id="SSF55874">
    <property type="entry name" value="ATPase domain of HSP90 chaperone/DNA topoisomerase II/histidine kinase"/>
    <property type="match status" value="1"/>
</dbReference>
<evidence type="ECO:0000256" key="7">
    <source>
        <dbReference type="ARBA" id="ARBA00022840"/>
    </source>
</evidence>